<evidence type="ECO:0000256" key="13">
    <source>
        <dbReference type="PIRNR" id="PIRNR002811"/>
    </source>
</evidence>
<dbReference type="InterPro" id="IPR002694">
    <property type="entry name" value="Znf_CHC2"/>
</dbReference>
<dbReference type="Gene3D" id="3.90.580.10">
    <property type="entry name" value="Zinc finger, CHC2-type domain"/>
    <property type="match status" value="1"/>
</dbReference>
<evidence type="ECO:0000256" key="1">
    <source>
        <dbReference type="ARBA" id="ARBA00022478"/>
    </source>
</evidence>
<comment type="catalytic activity">
    <reaction evidence="12">
        <text>ssDNA + n NTP = ssDNA/pppN(pN)n-1 hybrid + (n-1) diphosphate.</text>
        <dbReference type="EC" id="2.7.7.101"/>
    </reaction>
</comment>
<dbReference type="PANTHER" id="PTHR30313">
    <property type="entry name" value="DNA PRIMASE"/>
    <property type="match status" value="1"/>
</dbReference>
<evidence type="ECO:0000256" key="4">
    <source>
        <dbReference type="ARBA" id="ARBA00022695"/>
    </source>
</evidence>
<keyword evidence="3 12" id="KW-0808">Transferase</keyword>
<dbReference type="Gene3D" id="3.40.1360.10">
    <property type="match status" value="1"/>
</dbReference>
<evidence type="ECO:0000256" key="8">
    <source>
        <dbReference type="ARBA" id="ARBA00022833"/>
    </source>
</evidence>
<proteinExistence type="inferred from homology"/>
<comment type="subunit">
    <text evidence="12">Monomer. Interacts with DnaB.</text>
</comment>
<evidence type="ECO:0000256" key="3">
    <source>
        <dbReference type="ARBA" id="ARBA00022679"/>
    </source>
</evidence>
<dbReference type="GO" id="GO:0000428">
    <property type="term" value="C:DNA-directed RNA polymerase complex"/>
    <property type="evidence" value="ECO:0007669"/>
    <property type="project" value="UniProtKB-KW"/>
</dbReference>
<dbReference type="GO" id="GO:0005737">
    <property type="term" value="C:cytoplasm"/>
    <property type="evidence" value="ECO:0007669"/>
    <property type="project" value="TreeGrafter"/>
</dbReference>
<dbReference type="GO" id="GO:0008270">
    <property type="term" value="F:zinc ion binding"/>
    <property type="evidence" value="ECO:0007669"/>
    <property type="project" value="UniProtKB-UniRule"/>
</dbReference>
<dbReference type="InterPro" id="IPR006295">
    <property type="entry name" value="DNA_primase_DnaG"/>
</dbReference>
<keyword evidence="9" id="KW-0460">Magnesium</keyword>
<evidence type="ECO:0000256" key="12">
    <source>
        <dbReference type="HAMAP-Rule" id="MF_00974"/>
    </source>
</evidence>
<name>A0A653A174_UNCDX</name>
<evidence type="ECO:0000256" key="10">
    <source>
        <dbReference type="ARBA" id="ARBA00023125"/>
    </source>
</evidence>
<dbReference type="SUPFAM" id="SSF57783">
    <property type="entry name" value="Zinc beta-ribbon"/>
    <property type="match status" value="1"/>
</dbReference>
<dbReference type="NCBIfam" id="TIGR01391">
    <property type="entry name" value="dnaG"/>
    <property type="match status" value="1"/>
</dbReference>
<dbReference type="EC" id="2.7.7.101" evidence="12"/>
<dbReference type="EMBL" id="UPXX01000009">
    <property type="protein sequence ID" value="VBB41783.1"/>
    <property type="molecule type" value="Genomic_DNA"/>
</dbReference>
<dbReference type="PIRSF" id="PIRSF002811">
    <property type="entry name" value="DnaG"/>
    <property type="match status" value="1"/>
</dbReference>
<dbReference type="PROSITE" id="PS50880">
    <property type="entry name" value="TOPRIM"/>
    <property type="match status" value="1"/>
</dbReference>
<dbReference type="AlphaFoldDB" id="A0A653A174"/>
<keyword evidence="7 12" id="KW-0863">Zinc-finger</keyword>
<organism evidence="16">
    <name type="scientific">Uncultured Desulfatiglans sp</name>
    <dbReference type="NCBI Taxonomy" id="1748965"/>
    <lineage>
        <taxon>Bacteria</taxon>
        <taxon>Pseudomonadati</taxon>
        <taxon>Thermodesulfobacteriota</taxon>
        <taxon>Desulfobacteria</taxon>
        <taxon>Desulfatiglandales</taxon>
        <taxon>Desulfatiglandaceae</taxon>
        <taxon>Desulfatiglans</taxon>
        <taxon>environmental samples</taxon>
    </lineage>
</organism>
<comment type="domain">
    <text evidence="12">Contains an N-terminal zinc-binding domain, a central core domain that contains the primase activity, and a C-terminal DnaB-binding domain.</text>
</comment>
<dbReference type="SMART" id="SM00493">
    <property type="entry name" value="TOPRIM"/>
    <property type="match status" value="1"/>
</dbReference>
<evidence type="ECO:0000313" key="16">
    <source>
        <dbReference type="EMBL" id="VBB41783.1"/>
    </source>
</evidence>
<dbReference type="FunFam" id="3.90.980.10:FF:000001">
    <property type="entry name" value="DNA primase"/>
    <property type="match status" value="1"/>
</dbReference>
<dbReference type="HAMAP" id="MF_00974">
    <property type="entry name" value="DNA_primase_DnaG"/>
    <property type="match status" value="1"/>
</dbReference>
<dbReference type="InterPro" id="IPR037068">
    <property type="entry name" value="DNA_primase_core_N_sf"/>
</dbReference>
<dbReference type="InterPro" id="IPR050219">
    <property type="entry name" value="DnaG_primase"/>
</dbReference>
<dbReference type="GO" id="GO:0003899">
    <property type="term" value="F:DNA-directed RNA polymerase activity"/>
    <property type="evidence" value="ECO:0007669"/>
    <property type="project" value="UniProtKB-UniRule"/>
</dbReference>
<sequence>MKRVMATLQTAKEEIRRKADIVEFISQFVQLKKAGKDFVGLCPFHGDKDPSFTVSPDKQMFHCFGCKKGGDIFAFWMAYHGGSFPEAMKDLAERYHVPIESETWSPADQRRADKREALFRINEAAAAFFEARLKDDVVGKPGRDYLESRSVSEDVRTSLRLGYAPDSWHGLANELKRRGADLSAAAEAGLIARGERQGYYDRFRGRIIFPIFDTRKKLVGFGGRVLGDGHPKYLNTPETPVFHKGAVLYGLHIALNSIRQSGRVVVVEGYMDFLTLFQAGLPEVVATLGTALTREHIRSLKGCAKEVFLVFDADAAGRNAALRSLPLFLQEGLQARAAELPPGEDPDSLVRKGGLASFNPYLEKAPLLFDFFLAHKARVESPDHIEALMATLREVLPVLAEIQEEAPRRLYVKRLAEHLHLQEEIIWPELAKVSGAKQTSPAHAERIETVLIEKETAKRFGSDLQLLNLVLHHPEKAVELSDCQWRCLAADRVVIEIIEVIFRRGNSRRPPRYEELQDRLDSDEARMILRETLMRPSFFSEADALLAVTEFKHRIEQKEIAASIQKAKAEEDIDIHALDRLRKLKAKRLAELTKA</sequence>
<dbReference type="GO" id="GO:1990077">
    <property type="term" value="C:primosome complex"/>
    <property type="evidence" value="ECO:0007669"/>
    <property type="project" value="UniProtKB-KW"/>
</dbReference>
<dbReference type="CDD" id="cd03364">
    <property type="entry name" value="TOPRIM_DnaG_primases"/>
    <property type="match status" value="1"/>
</dbReference>
<evidence type="ECO:0000256" key="9">
    <source>
        <dbReference type="ARBA" id="ARBA00022842"/>
    </source>
</evidence>
<keyword evidence="5 12" id="KW-0235">DNA replication</keyword>
<dbReference type="SUPFAM" id="SSF56731">
    <property type="entry name" value="DNA primase core"/>
    <property type="match status" value="1"/>
</dbReference>
<dbReference type="InterPro" id="IPR030846">
    <property type="entry name" value="DnaG_bac"/>
</dbReference>
<keyword evidence="2 12" id="KW-0639">Primosome</keyword>
<keyword evidence="4 12" id="KW-0548">Nucleotidyltransferase</keyword>
<dbReference type="PANTHER" id="PTHR30313:SF2">
    <property type="entry name" value="DNA PRIMASE"/>
    <property type="match status" value="1"/>
</dbReference>
<dbReference type="FunFam" id="3.90.580.10:FF:000001">
    <property type="entry name" value="DNA primase"/>
    <property type="match status" value="1"/>
</dbReference>
<dbReference type="InterPro" id="IPR013264">
    <property type="entry name" value="DNAG_N"/>
</dbReference>
<keyword evidence="1 12" id="KW-0240">DNA-directed RNA polymerase</keyword>
<keyword evidence="8 12" id="KW-0862">Zinc</keyword>
<evidence type="ECO:0000256" key="6">
    <source>
        <dbReference type="ARBA" id="ARBA00022723"/>
    </source>
</evidence>
<comment type="similarity">
    <text evidence="12 13">Belongs to the DnaG primase family.</text>
</comment>
<keyword evidence="6 12" id="KW-0479">Metal-binding</keyword>
<dbReference type="FunFam" id="3.40.1360.10:FF:000002">
    <property type="entry name" value="DNA primase"/>
    <property type="match status" value="1"/>
</dbReference>
<dbReference type="InterPro" id="IPR019475">
    <property type="entry name" value="DNA_primase_DnaB-bd"/>
</dbReference>
<protein>
    <recommendedName>
        <fullName evidence="12 13">DNA primase</fullName>
        <ecNumber evidence="12">2.7.7.101</ecNumber>
    </recommendedName>
</protein>
<feature type="zinc finger region" description="CHC2-type" evidence="12 14">
    <location>
        <begin position="42"/>
        <end position="66"/>
    </location>
</feature>
<dbReference type="GO" id="GO:0003677">
    <property type="term" value="F:DNA binding"/>
    <property type="evidence" value="ECO:0007669"/>
    <property type="project" value="UniProtKB-KW"/>
</dbReference>
<evidence type="ECO:0000256" key="5">
    <source>
        <dbReference type="ARBA" id="ARBA00022705"/>
    </source>
</evidence>
<comment type="cofactor">
    <cofactor evidence="12 13 14">
        <name>Zn(2+)</name>
        <dbReference type="ChEBI" id="CHEBI:29105"/>
    </cofactor>
    <text evidence="12 13 14">Binds 1 zinc ion per monomer.</text>
</comment>
<keyword evidence="10 12" id="KW-0238">DNA-binding</keyword>
<keyword evidence="11 12" id="KW-0804">Transcription</keyword>
<dbReference type="InterPro" id="IPR036977">
    <property type="entry name" value="DNA_primase_Znf_CHC2"/>
</dbReference>
<accession>A0A653A174</accession>
<dbReference type="Pfam" id="PF08275">
    <property type="entry name" value="DNAG_N"/>
    <property type="match status" value="1"/>
</dbReference>
<dbReference type="Pfam" id="PF13155">
    <property type="entry name" value="Toprim_2"/>
    <property type="match status" value="1"/>
</dbReference>
<dbReference type="InterPro" id="IPR006171">
    <property type="entry name" value="TOPRIM_dom"/>
</dbReference>
<dbReference type="Gene3D" id="3.90.980.10">
    <property type="entry name" value="DNA primase, catalytic core, N-terminal domain"/>
    <property type="match status" value="1"/>
</dbReference>
<reference evidence="16" key="1">
    <citation type="submission" date="2018-07" db="EMBL/GenBank/DDBJ databases">
        <authorList>
            <consortium name="Genoscope - CEA"/>
            <person name="William W."/>
        </authorList>
    </citation>
    <scope>NUCLEOTIDE SEQUENCE</scope>
    <source>
        <strain evidence="16">IK1</strain>
    </source>
</reference>
<dbReference type="InterPro" id="IPR034151">
    <property type="entry name" value="TOPRIM_DnaG_bac"/>
</dbReference>
<gene>
    <name evidence="12 16" type="primary">dnaG</name>
    <name evidence="16" type="ORF">TRIP_B170085</name>
</gene>
<evidence type="ECO:0000256" key="7">
    <source>
        <dbReference type="ARBA" id="ARBA00022771"/>
    </source>
</evidence>
<evidence type="ECO:0000256" key="14">
    <source>
        <dbReference type="PIRSR" id="PIRSR002811-1"/>
    </source>
</evidence>
<dbReference type="Pfam" id="PF10410">
    <property type="entry name" value="DnaB_bind"/>
    <property type="match status" value="1"/>
</dbReference>
<evidence type="ECO:0000256" key="11">
    <source>
        <dbReference type="ARBA" id="ARBA00023163"/>
    </source>
</evidence>
<evidence type="ECO:0000259" key="15">
    <source>
        <dbReference type="PROSITE" id="PS50880"/>
    </source>
</evidence>
<dbReference type="SMART" id="SM00400">
    <property type="entry name" value="ZnF_CHCC"/>
    <property type="match status" value="1"/>
</dbReference>
<comment type="function">
    <text evidence="12 13">RNA polymerase that catalyzes the synthesis of short RNA molecules used as primers for DNA polymerase during DNA replication.</text>
</comment>
<feature type="domain" description="Toprim" evidence="15">
    <location>
        <begin position="262"/>
        <end position="341"/>
    </location>
</feature>
<dbReference type="Pfam" id="PF01807">
    <property type="entry name" value="Zn_ribbon_DnaG"/>
    <property type="match status" value="1"/>
</dbReference>
<dbReference type="GO" id="GO:0006269">
    <property type="term" value="P:DNA replication, synthesis of primer"/>
    <property type="evidence" value="ECO:0007669"/>
    <property type="project" value="UniProtKB-UniRule"/>
</dbReference>
<evidence type="ECO:0000256" key="2">
    <source>
        <dbReference type="ARBA" id="ARBA00022515"/>
    </source>
</evidence>